<accession>A0A402B7Z1</accession>
<gene>
    <name evidence="3" type="ORF">KDA_30170</name>
</gene>
<evidence type="ECO:0008006" key="5">
    <source>
        <dbReference type="Google" id="ProtNLM"/>
    </source>
</evidence>
<organism evidence="3 4">
    <name type="scientific">Dictyobacter alpinus</name>
    <dbReference type="NCBI Taxonomy" id="2014873"/>
    <lineage>
        <taxon>Bacteria</taxon>
        <taxon>Bacillati</taxon>
        <taxon>Chloroflexota</taxon>
        <taxon>Ktedonobacteria</taxon>
        <taxon>Ktedonobacterales</taxon>
        <taxon>Dictyobacteraceae</taxon>
        <taxon>Dictyobacter</taxon>
    </lineage>
</organism>
<evidence type="ECO:0000259" key="1">
    <source>
        <dbReference type="Pfam" id="PF06054"/>
    </source>
</evidence>
<dbReference type="Pfam" id="PF06054">
    <property type="entry name" value="CoiA_nuc"/>
    <property type="match status" value="1"/>
</dbReference>
<reference evidence="4" key="1">
    <citation type="submission" date="2018-12" db="EMBL/GenBank/DDBJ databases">
        <title>Tengunoibacter tsumagoiensis gen. nov., sp. nov., Dictyobacter kobayashii sp. nov., D. alpinus sp. nov., and D. joshuensis sp. nov. and description of Dictyobacteraceae fam. nov. within the order Ktedonobacterales isolated from Tengu-no-mugimeshi.</title>
        <authorList>
            <person name="Wang C.M."/>
            <person name="Zheng Y."/>
            <person name="Sakai Y."/>
            <person name="Toyoda A."/>
            <person name="Minakuchi Y."/>
            <person name="Abe K."/>
            <person name="Yokota A."/>
            <person name="Yabe S."/>
        </authorList>
    </citation>
    <scope>NUCLEOTIDE SEQUENCE [LARGE SCALE GENOMIC DNA]</scope>
    <source>
        <strain evidence="4">Uno16</strain>
    </source>
</reference>
<evidence type="ECO:0000259" key="2">
    <source>
        <dbReference type="Pfam" id="PF25164"/>
    </source>
</evidence>
<feature type="domain" description="Competence protein CoiA-like N-terminal" evidence="2">
    <location>
        <begin position="32"/>
        <end position="68"/>
    </location>
</feature>
<dbReference type="InterPro" id="IPR057253">
    <property type="entry name" value="CoiA-like_N"/>
</dbReference>
<comment type="caution">
    <text evidence="3">The sequence shown here is derived from an EMBL/GenBank/DDBJ whole genome shotgun (WGS) entry which is preliminary data.</text>
</comment>
<name>A0A402B7Z1_9CHLR</name>
<sequence length="254" mass="29359">MGIDAHARYAGEMMLSARNSNGDVLAMNVDKDDGPFCCPACRDEVILKKGEKKSPHFAHRPETVCEYSHSGESEEHRRAKVAIYQSLLTTPGVTKLQLERFLGEVRPDVSFEFNGHYVAIEVQVSTLSTENIARRTVAYAQKNIAVLWTPPWNKEMIFQRYAPKSWERYLHTLYFGKIYYWDHDIKLQPVTFGPYMLGPSRFAPEKRSERFVTTSWLAPVSIIDLTSVWRREWNTFPKAKLWIQPWQGEIGANK</sequence>
<dbReference type="InterPro" id="IPR010330">
    <property type="entry name" value="CoiA_nuc"/>
</dbReference>
<feature type="domain" description="Competence protein CoiA nuclease-like" evidence="1">
    <location>
        <begin position="72"/>
        <end position="148"/>
    </location>
</feature>
<dbReference type="EMBL" id="BIFT01000001">
    <property type="protein sequence ID" value="GCE27533.1"/>
    <property type="molecule type" value="Genomic_DNA"/>
</dbReference>
<dbReference type="Pfam" id="PF25164">
    <property type="entry name" value="CoiA_N"/>
    <property type="match status" value="1"/>
</dbReference>
<protein>
    <recommendedName>
        <fullName evidence="5">Competence protein CoiA</fullName>
    </recommendedName>
</protein>
<dbReference type="RefSeq" id="WP_126627870.1">
    <property type="nucleotide sequence ID" value="NZ_BIFT01000001.1"/>
</dbReference>
<keyword evidence="4" id="KW-1185">Reference proteome</keyword>
<dbReference type="OrthoDB" id="516551at2"/>
<evidence type="ECO:0000313" key="4">
    <source>
        <dbReference type="Proteomes" id="UP000287171"/>
    </source>
</evidence>
<dbReference type="AlphaFoldDB" id="A0A402B7Z1"/>
<evidence type="ECO:0000313" key="3">
    <source>
        <dbReference type="EMBL" id="GCE27533.1"/>
    </source>
</evidence>
<dbReference type="Proteomes" id="UP000287171">
    <property type="component" value="Unassembled WGS sequence"/>
</dbReference>
<proteinExistence type="predicted"/>